<feature type="region of interest" description="Disordered" evidence="1">
    <location>
        <begin position="2056"/>
        <end position="2113"/>
    </location>
</feature>
<dbReference type="InterPro" id="IPR041248">
    <property type="entry name" value="YDG"/>
</dbReference>
<comment type="caution">
    <text evidence="4">The sequence shown here is derived from an EMBL/GenBank/DDBJ whole genome shotgun (WGS) entry which is preliminary data.</text>
</comment>
<organism evidence="4 5">
    <name type="scientific">Acetobacter lovaniensis</name>
    <dbReference type="NCBI Taxonomy" id="104100"/>
    <lineage>
        <taxon>Bacteria</taxon>
        <taxon>Pseudomonadati</taxon>
        <taxon>Pseudomonadota</taxon>
        <taxon>Alphaproteobacteria</taxon>
        <taxon>Acetobacterales</taxon>
        <taxon>Acetobacteraceae</taxon>
        <taxon>Acetobacter</taxon>
    </lineage>
</organism>
<evidence type="ECO:0000313" key="5">
    <source>
        <dbReference type="Proteomes" id="UP000578000"/>
    </source>
</evidence>
<dbReference type="InterPro" id="IPR050909">
    <property type="entry name" value="Bact_Autotransporter_VF"/>
</dbReference>
<dbReference type="Proteomes" id="UP000578000">
    <property type="component" value="Unassembled WGS sequence"/>
</dbReference>
<feature type="signal peptide" evidence="2">
    <location>
        <begin position="1"/>
        <end position="21"/>
    </location>
</feature>
<sequence length="2156" mass="215148">MRKIDLPTVKACLFSSVSALALVWTGGFASAEPTGGVIAAGNATISQSGAVTTINQSSPNAVINWQGFSVGRHETVNFQQPSVSAATLNRVTGGQESIIAGSINANGRVFLVNPAGVLFTNTSQVNVGGIVASTRNITDKDFMAGNYQFSGDSTASVINKGHIHAASGGFVVLMGNVVKNDGVISARLGTVAMAAGERMTLNFGGNALLDVTIDKGAYNALVANRKLIVADGGRVILSAQTADQIMSAQVNNTGIIQARTLADLTGGHAASGTVQVGQIQLLAKDGTVKVGGTLDASAPKGGKGGSIDTSGKTVQVASTAHITTRAASGQNGTWLIDPDGFTIAAYGGDISGKVLSAELANNNVTIASTNGTGTDGNITVNDGVMWSANTLTLNATNNIVLNAVMTASGSAGFAGNYGHALDANGNPTTMVTGTGYNADGTPYGLYTAFGVEGVSQGSSTNAVLGTFAGRLNISGTGRMTLNGQNYTVIDDAAGFLAAAASPGGNYVLGSDIQDLSATNWSQLGTGSQPFSGNFNGLGHVLYPFSSNSGGLFGNIGNGATVSNIAITFGNVTMNNAGNTGILADVNNGTIANSFVGGGISSDQPKITSTILNTGILVGLNGGLIANSYATGYAAISYVSGGDGDIIPTSSGISSNIGGLVGRNSVTGVIRNSFSSGDTDGYFIADAGGLVGVNAGIIDASYATGLVGAGVAGIGGGLVGDNQSTGIITNSYTTAAVGGYDFGVEAASYSAGFAATNEGTIKNAYAAGQMTCVTACSPHMAGFVYNNSGTISSVYTAVTTDGKSQYTYANAFSSNNTGTIVNSYWLGDVDPITTDGSGTGNGSLVQNLSGGDQYTLSSYGGFDTGIWGQANASGYPILQNLPVYVSPVAGAAVYGEDMDYLASDLGYANAVWGLQGGDTPYNGALSANYDADLSAISSQSGVVNAGTYAASLLLSASPYTNIQGAVTISPRPITLASTGVVTDKTYDGTTNAQIDPSASGADLSGLVGSETLNVNYESAVFSDRNAGTDKNVIVTYVLSDGSNGGVASNYTIGSNITTASITPAYVEVANTVSDKVYDGSANAAVTATIVGGVYGKDQIGVTGTGTFSSADAGTNKAVTITDTLTGNDSANYQVQPPDQMLASVTPRSVELGGSVLAGGTTVVPASALSVANLVAGDSLSLSGSVVLASPSVGLQSITDFSNLTLSGSANYTLAGAAGNVALVAETLPHDPTVVSGSISSINTDLTARSLTVNQGTEQAIINWQGFSIAPSYSVIFNQPDSAAITLNRVTGDARSVIAGSLTANGRIFLINPAGVMFTAGSSVNVGAIVASTQDIADSDFTNARYLFGTSPATGALDMIGGSITAVGETDSGSGAVTPGYVALIGNGVTTRTGASMTTAGGEVLLVGGEGVTLALDPATGALTSYTVAAADKPVSVGGTINLSSATGAGGTLQTAGLVSVDSGLNVSTAGANGYGPGSWLWRSDGDFAVTPDGGALTGTLLDQMLSKTNVTLSSASGNIVIGDAMSWAANTLTLSSNKDIDVDNVMSVTGSGGLTATWGQSSWTAPTFYSTANNMMAIPLVPGMVTLHGINMGFGKNADGTNNDTFAGRIDFNSSGAVQMGVTGGKLASYTVINTVAQLAAITGRNQTIGKNYVLGSDIDLNSIADWTPLAVDGGGYTDILSGAFNGFGHVISNLTSTQGGLFLAIGCQQPSCTSQSYLEQNGASVSNLGLTNITIAVSGNDTGVLGLAAFSSNPLFWSYPDSTGGIASVAGGIFTNVFTTGNITVSRTPASSERDTSSPGTTGSDYSVGGLFGAMVAGYANNTYSTVNITSTGYADVGSWAGATAGFVENSYAKGNVNSLSSRATINSWVGGFTGSLSGAVVNSQAYGNVSGSGSAGGFAGMSQPGTYIFSSKAYGDVYLDNSFVDTGFGNNFGGGFIGWNYGTLLYNSSSGKVTSATGDTTFVGGFSGATTSGDGAMSIMNAWNTDSSGMTTNGSGNGIPEGMGGNSTPILNAFNTLYGTSLTPAQFHQGAVGLTASQFSTVATQSLSTQMQSLSNVMNGGQPVGSTGGNNSNPSGGGSPSNGQGTGGTNSEPGGNSSFPSGTSSATNPSLANIERLPPTQRQAVRAMGNIAAANTVLFCGCRPLCKSFLTHIDV</sequence>
<evidence type="ECO:0000256" key="2">
    <source>
        <dbReference type="SAM" id="SignalP"/>
    </source>
</evidence>
<feature type="chain" id="PRO_5032434169" evidence="2">
    <location>
        <begin position="22"/>
        <end position="2156"/>
    </location>
</feature>
<protein>
    <submittedName>
        <fullName evidence="4">Filamentous hemagglutinin family protein</fullName>
    </submittedName>
</protein>
<dbReference type="PANTHER" id="PTHR12338">
    <property type="entry name" value="AUTOTRANSPORTER"/>
    <property type="match status" value="1"/>
</dbReference>
<name>A0A841QIX6_9PROT</name>
<dbReference type="EMBL" id="JACHIE010000018">
    <property type="protein sequence ID" value="MBB6458376.1"/>
    <property type="molecule type" value="Genomic_DNA"/>
</dbReference>
<feature type="domain" description="Filamentous haemagglutinin FhaB/tRNA nuclease CdiA-like TPS" evidence="3">
    <location>
        <begin position="29"/>
        <end position="141"/>
    </location>
</feature>
<feature type="compositionally biased region" description="Gly residues" evidence="1">
    <location>
        <begin position="2076"/>
        <end position="2089"/>
    </location>
</feature>
<dbReference type="Gene3D" id="2.160.20.110">
    <property type="match status" value="2"/>
</dbReference>
<evidence type="ECO:0000313" key="4">
    <source>
        <dbReference type="EMBL" id="MBB6458376.1"/>
    </source>
</evidence>
<dbReference type="SUPFAM" id="SSF51126">
    <property type="entry name" value="Pectin lyase-like"/>
    <property type="match status" value="2"/>
</dbReference>
<accession>A0A841QIX6</accession>
<dbReference type="InterPro" id="IPR012334">
    <property type="entry name" value="Pectin_lyas_fold"/>
</dbReference>
<dbReference type="PANTHER" id="PTHR12338:SF5">
    <property type="entry name" value="ANTIGEN 43-RELATED"/>
    <property type="match status" value="1"/>
</dbReference>
<dbReference type="Gene3D" id="2.160.20.10">
    <property type="entry name" value="Single-stranded right-handed beta-helix, Pectin lyase-like"/>
    <property type="match status" value="2"/>
</dbReference>
<dbReference type="InterPro" id="IPR011050">
    <property type="entry name" value="Pectin_lyase_fold/virulence"/>
</dbReference>
<dbReference type="Pfam" id="PF05860">
    <property type="entry name" value="TPS"/>
    <property type="match status" value="2"/>
</dbReference>
<dbReference type="InterPro" id="IPR008638">
    <property type="entry name" value="FhaB/CdiA-like_TPS"/>
</dbReference>
<keyword evidence="5" id="KW-1185">Reference proteome</keyword>
<dbReference type="RefSeq" id="WP_166116461.1">
    <property type="nucleotide sequence ID" value="NZ_BAABDB010000031.1"/>
</dbReference>
<proteinExistence type="predicted"/>
<dbReference type="NCBIfam" id="TIGR01901">
    <property type="entry name" value="adhes_NPXG"/>
    <property type="match status" value="2"/>
</dbReference>
<evidence type="ECO:0000259" key="3">
    <source>
        <dbReference type="SMART" id="SM00912"/>
    </source>
</evidence>
<feature type="compositionally biased region" description="Polar residues" evidence="1">
    <location>
        <begin position="2093"/>
        <end position="2112"/>
    </location>
</feature>
<dbReference type="Pfam" id="PF18657">
    <property type="entry name" value="YDG"/>
    <property type="match status" value="2"/>
</dbReference>
<evidence type="ECO:0000256" key="1">
    <source>
        <dbReference type="SAM" id="MobiDB-lite"/>
    </source>
</evidence>
<keyword evidence="2" id="KW-0732">Signal</keyword>
<reference evidence="4 5" key="1">
    <citation type="submission" date="2020-08" db="EMBL/GenBank/DDBJ databases">
        <title>Genomic Encyclopedia of Type Strains, Phase IV (KMG-IV): sequencing the most valuable type-strain genomes for metagenomic binning, comparative biology and taxonomic classification.</title>
        <authorList>
            <person name="Goeker M."/>
        </authorList>
    </citation>
    <scope>NUCLEOTIDE SEQUENCE [LARGE SCALE GENOMIC DNA]</scope>
    <source>
        <strain evidence="4 5">DSM 4491</strain>
    </source>
</reference>
<dbReference type="SMART" id="SM00912">
    <property type="entry name" value="Haemagg_act"/>
    <property type="match status" value="2"/>
</dbReference>
<feature type="domain" description="Filamentous haemagglutinin FhaB/tRNA nuclease CdiA-like TPS" evidence="3">
    <location>
        <begin position="1223"/>
        <end position="1338"/>
    </location>
</feature>
<gene>
    <name evidence="4" type="ORF">HNR55_002983</name>
</gene>